<dbReference type="Proteomes" id="UP000742786">
    <property type="component" value="Unassembled WGS sequence"/>
</dbReference>
<evidence type="ECO:0000313" key="2">
    <source>
        <dbReference type="EMBL" id="CAG4883128.1"/>
    </source>
</evidence>
<proteinExistence type="predicted"/>
<dbReference type="RefSeq" id="WP_220635125.1">
    <property type="nucleotide sequence ID" value="NZ_CAJQUM010000001.1"/>
</dbReference>
<accession>A0A916J359</accession>
<name>A0A916J359_9PROT</name>
<dbReference type="Gene3D" id="3.30.750.24">
    <property type="entry name" value="STAS domain"/>
    <property type="match status" value="1"/>
</dbReference>
<reference evidence="2" key="1">
    <citation type="submission" date="2021-04" db="EMBL/GenBank/DDBJ databases">
        <authorList>
            <person name="Hornung B."/>
        </authorList>
    </citation>
    <scope>NUCLEOTIDE SEQUENCE</scope>
    <source>
        <strain evidence="2">G5G6</strain>
    </source>
</reference>
<dbReference type="InterPro" id="IPR002645">
    <property type="entry name" value="STAS_dom"/>
</dbReference>
<dbReference type="Pfam" id="PF01740">
    <property type="entry name" value="STAS"/>
    <property type="match status" value="1"/>
</dbReference>
<dbReference type="PANTHER" id="PTHR33745">
    <property type="entry name" value="RSBT ANTAGONIST PROTEIN RSBS-RELATED"/>
    <property type="match status" value="1"/>
</dbReference>
<evidence type="ECO:0000313" key="3">
    <source>
        <dbReference type="Proteomes" id="UP000742786"/>
    </source>
</evidence>
<sequence>MTIENISVIKLRDLLLVTVPPDPDDQTISALQEKVLEAMARHECRGLVLDISTVQTLDSFFARTIAETVDMVGLMGGRAVLAGMRANVAITATQLGLTMGEALTALDVDRAFELLGATLP</sequence>
<protein>
    <submittedName>
        <fullName evidence="2">RsbS, negative regulator of sigma-B</fullName>
    </submittedName>
</protein>
<dbReference type="CDD" id="cd07041">
    <property type="entry name" value="STAS_RsbR_RsbS_like"/>
    <property type="match status" value="1"/>
</dbReference>
<organism evidence="2 3">
    <name type="scientific">Georgfuchsia toluolica</name>
    <dbReference type="NCBI Taxonomy" id="424218"/>
    <lineage>
        <taxon>Bacteria</taxon>
        <taxon>Pseudomonadati</taxon>
        <taxon>Pseudomonadota</taxon>
        <taxon>Betaproteobacteria</taxon>
        <taxon>Nitrosomonadales</taxon>
        <taxon>Sterolibacteriaceae</taxon>
        <taxon>Georgfuchsia</taxon>
    </lineage>
</organism>
<dbReference type="InterPro" id="IPR036513">
    <property type="entry name" value="STAS_dom_sf"/>
</dbReference>
<dbReference type="InterPro" id="IPR051932">
    <property type="entry name" value="Bact_StressResp_Reg"/>
</dbReference>
<comment type="caution">
    <text evidence="2">The sequence shown here is derived from an EMBL/GenBank/DDBJ whole genome shotgun (WGS) entry which is preliminary data.</text>
</comment>
<keyword evidence="3" id="KW-1185">Reference proteome</keyword>
<feature type="domain" description="STAS" evidence="1">
    <location>
        <begin position="4"/>
        <end position="115"/>
    </location>
</feature>
<evidence type="ECO:0000259" key="1">
    <source>
        <dbReference type="PROSITE" id="PS50801"/>
    </source>
</evidence>
<dbReference type="PROSITE" id="PS50801">
    <property type="entry name" value="STAS"/>
    <property type="match status" value="1"/>
</dbReference>
<dbReference type="SUPFAM" id="SSF52091">
    <property type="entry name" value="SpoIIaa-like"/>
    <property type="match status" value="1"/>
</dbReference>
<dbReference type="AlphaFoldDB" id="A0A916J359"/>
<dbReference type="PANTHER" id="PTHR33745:SF1">
    <property type="entry name" value="RSBT ANTAGONIST PROTEIN RSBS"/>
    <property type="match status" value="1"/>
</dbReference>
<dbReference type="EMBL" id="CAJQUM010000001">
    <property type="protein sequence ID" value="CAG4883128.1"/>
    <property type="molecule type" value="Genomic_DNA"/>
</dbReference>
<gene>
    <name evidence="2" type="ORF">GTOL_11010</name>
</gene>